<dbReference type="RefSeq" id="WP_143255075.1">
    <property type="nucleotide sequence ID" value="NZ_CP021904.1"/>
</dbReference>
<dbReference type="EMBL" id="FUYV01000015">
    <property type="protein sequence ID" value="SKC21968.1"/>
    <property type="molecule type" value="Genomic_DNA"/>
</dbReference>
<evidence type="ECO:0000256" key="1">
    <source>
        <dbReference type="SAM" id="MobiDB-lite"/>
    </source>
</evidence>
<sequence>MAQAGGEKNSSKTNSADDSYRIPEILKDEFGTVTGMYHSQKTITAHYESNNSTTNSHNGGGWNVQGAMNPHISAGLSSTNIGGSNTFGSGYHCKPVNLIFTKKL</sequence>
<accession>A0A1T5HMP5</accession>
<gene>
    <name evidence="2" type="ORF">SAMN03080601_02481</name>
</gene>
<organism evidence="2 3">
    <name type="scientific">Alkalitalea saponilacus</name>
    <dbReference type="NCBI Taxonomy" id="889453"/>
    <lineage>
        <taxon>Bacteria</taxon>
        <taxon>Pseudomonadati</taxon>
        <taxon>Bacteroidota</taxon>
        <taxon>Bacteroidia</taxon>
        <taxon>Marinilabiliales</taxon>
        <taxon>Marinilabiliaceae</taxon>
        <taxon>Alkalitalea</taxon>
    </lineage>
</organism>
<reference evidence="2 3" key="1">
    <citation type="submission" date="2017-02" db="EMBL/GenBank/DDBJ databases">
        <authorList>
            <person name="Peterson S.W."/>
        </authorList>
    </citation>
    <scope>NUCLEOTIDE SEQUENCE [LARGE SCALE GENOMIC DNA]</scope>
    <source>
        <strain evidence="2 3">DSM 24412</strain>
    </source>
</reference>
<keyword evidence="3" id="KW-1185">Reference proteome</keyword>
<protein>
    <submittedName>
        <fullName evidence="2">Uncharacterized protein</fullName>
    </submittedName>
</protein>
<name>A0A1T5HMP5_9BACT</name>
<proteinExistence type="predicted"/>
<dbReference type="Proteomes" id="UP000191055">
    <property type="component" value="Unassembled WGS sequence"/>
</dbReference>
<evidence type="ECO:0000313" key="2">
    <source>
        <dbReference type="EMBL" id="SKC21968.1"/>
    </source>
</evidence>
<dbReference type="AlphaFoldDB" id="A0A1T5HMP5"/>
<dbReference type="STRING" id="889453.SAMN03080601_02481"/>
<evidence type="ECO:0000313" key="3">
    <source>
        <dbReference type="Proteomes" id="UP000191055"/>
    </source>
</evidence>
<feature type="region of interest" description="Disordered" evidence="1">
    <location>
        <begin position="1"/>
        <end position="20"/>
    </location>
</feature>